<feature type="transmembrane region" description="Helical" evidence="1">
    <location>
        <begin position="68"/>
        <end position="91"/>
    </location>
</feature>
<protein>
    <submittedName>
        <fullName evidence="4">FecR family protein</fullName>
    </submittedName>
</protein>
<comment type="caution">
    <text evidence="4">The sequence shown here is derived from an EMBL/GenBank/DDBJ whole genome shotgun (WGS) entry which is preliminary data.</text>
</comment>
<evidence type="ECO:0000259" key="3">
    <source>
        <dbReference type="Pfam" id="PF16344"/>
    </source>
</evidence>
<sequence>MQKDEFIQLAKKYAQNKCSWGEQRVVEEFFKKLQDSNQDIPYVFTEEKRNVLLKKINFKISKPKKRLLPLYSTALKIAATVLILLGIPFLGNSLLQNENISVVAAKGEKKTIHLPDGSFVFLNSNSSISYAKNFKNNRELQLTGEAYFEVVKKPEKPFLVETDKITTRVLGTSFNIEAYKNSRIKVSVNSGKVEVNIKEISEKIFLTKNQQLSFITGTQAVLSKDNSEDFNAWTRNTIVLNNTSLGDAAKILENWYDIEINFNSKKLKEMTISGKFKDEKLSNVLKSIAIVKQLEIDFLTKNQILIRETQKK</sequence>
<keyword evidence="1" id="KW-0812">Transmembrane</keyword>
<dbReference type="RefSeq" id="WP_132112104.1">
    <property type="nucleotide sequence ID" value="NZ_SMFO01000010.1"/>
</dbReference>
<feature type="domain" description="Protein FecR C-terminal" evidence="3">
    <location>
        <begin position="238"/>
        <end position="306"/>
    </location>
</feature>
<dbReference type="InterPro" id="IPR012373">
    <property type="entry name" value="Ferrdict_sens_TM"/>
</dbReference>
<dbReference type="GO" id="GO:0016989">
    <property type="term" value="F:sigma factor antagonist activity"/>
    <property type="evidence" value="ECO:0007669"/>
    <property type="project" value="TreeGrafter"/>
</dbReference>
<evidence type="ECO:0000313" key="4">
    <source>
        <dbReference type="EMBL" id="TDE02690.1"/>
    </source>
</evidence>
<accession>A0A4R5CTF6</accession>
<reference evidence="4 5" key="1">
    <citation type="submission" date="2019-03" db="EMBL/GenBank/DDBJ databases">
        <title>Flavobacterium TSA-D2 sp. nov., isolated from arctic soil.</title>
        <authorList>
            <person name="Chaudhary D.K."/>
        </authorList>
    </citation>
    <scope>NUCLEOTIDE SEQUENCE [LARGE SCALE GENOMIC DNA]</scope>
    <source>
        <strain evidence="4 5">TSA-D2</strain>
    </source>
</reference>
<dbReference type="InterPro" id="IPR032508">
    <property type="entry name" value="FecR_C"/>
</dbReference>
<dbReference type="Pfam" id="PF16344">
    <property type="entry name" value="FecR_C"/>
    <property type="match status" value="1"/>
</dbReference>
<dbReference type="Proteomes" id="UP000294597">
    <property type="component" value="Unassembled WGS sequence"/>
</dbReference>
<evidence type="ECO:0000259" key="2">
    <source>
        <dbReference type="Pfam" id="PF04773"/>
    </source>
</evidence>
<dbReference type="Gene3D" id="3.55.50.30">
    <property type="match status" value="1"/>
</dbReference>
<gene>
    <name evidence="4" type="ORF">E0F98_12855</name>
</gene>
<proteinExistence type="predicted"/>
<evidence type="ECO:0000313" key="5">
    <source>
        <dbReference type="Proteomes" id="UP000294597"/>
    </source>
</evidence>
<dbReference type="PANTHER" id="PTHR30273:SF2">
    <property type="entry name" value="PROTEIN FECR"/>
    <property type="match status" value="1"/>
</dbReference>
<keyword evidence="5" id="KW-1185">Reference proteome</keyword>
<dbReference type="Gene3D" id="2.60.120.1440">
    <property type="match status" value="1"/>
</dbReference>
<dbReference type="AlphaFoldDB" id="A0A4R5CTF6"/>
<dbReference type="PANTHER" id="PTHR30273">
    <property type="entry name" value="PERIPLASMIC SIGNAL SENSOR AND SIGMA FACTOR ACTIVATOR FECR-RELATED"/>
    <property type="match status" value="1"/>
</dbReference>
<feature type="domain" description="FecR protein" evidence="2">
    <location>
        <begin position="103"/>
        <end position="194"/>
    </location>
</feature>
<dbReference type="EMBL" id="SMFO01000010">
    <property type="protein sequence ID" value="TDE02690.1"/>
    <property type="molecule type" value="Genomic_DNA"/>
</dbReference>
<name>A0A4R5CTF6_9FLAO</name>
<evidence type="ECO:0000256" key="1">
    <source>
        <dbReference type="SAM" id="Phobius"/>
    </source>
</evidence>
<keyword evidence="1" id="KW-1133">Transmembrane helix</keyword>
<dbReference type="InterPro" id="IPR006860">
    <property type="entry name" value="FecR"/>
</dbReference>
<dbReference type="Pfam" id="PF04773">
    <property type="entry name" value="FecR"/>
    <property type="match status" value="1"/>
</dbReference>
<organism evidence="4 5">
    <name type="scientific">Flavobacterium hiemivividum</name>
    <dbReference type="NCBI Taxonomy" id="2541734"/>
    <lineage>
        <taxon>Bacteria</taxon>
        <taxon>Pseudomonadati</taxon>
        <taxon>Bacteroidota</taxon>
        <taxon>Flavobacteriia</taxon>
        <taxon>Flavobacteriales</taxon>
        <taxon>Flavobacteriaceae</taxon>
        <taxon>Flavobacterium</taxon>
    </lineage>
</organism>
<keyword evidence="1" id="KW-0472">Membrane</keyword>